<sequence>MKKLILFLILIFSNQFIYSQVGINTTTPTAELDINTSPLNLPALHIEPQSTPTGTATGQIAVIGDQLYMYDATRAKWLSTDAIPLIFSRSGDVTGTQNLRLAGNATSVNSGLLMPYNGTVVAITTNSNVSSNTTTNNLSTPFNIRIREEDNTVAGGEINFNLLAGKHIDTTINLDFVIGNHITARTTNTGTDSINNPVVTVWIKWRAN</sequence>
<name>A0A2S6IQV3_9FLAO</name>
<gene>
    <name evidence="2" type="ORF">LY01_00358</name>
</gene>
<protein>
    <submittedName>
        <fullName evidence="2">Uncharacterized protein</fullName>
    </submittedName>
</protein>
<keyword evidence="1" id="KW-0732">Signal</keyword>
<evidence type="ECO:0000256" key="1">
    <source>
        <dbReference type="SAM" id="SignalP"/>
    </source>
</evidence>
<dbReference type="AlphaFoldDB" id="A0A2S6IQV3"/>
<dbReference type="Proteomes" id="UP000239002">
    <property type="component" value="Unassembled WGS sequence"/>
</dbReference>
<proteinExistence type="predicted"/>
<keyword evidence="3" id="KW-1185">Reference proteome</keyword>
<organism evidence="2 3">
    <name type="scientific">Nonlabens xylanidelens</name>
    <dbReference type="NCBI Taxonomy" id="191564"/>
    <lineage>
        <taxon>Bacteria</taxon>
        <taxon>Pseudomonadati</taxon>
        <taxon>Bacteroidota</taxon>
        <taxon>Flavobacteriia</taxon>
        <taxon>Flavobacteriales</taxon>
        <taxon>Flavobacteriaceae</taxon>
        <taxon>Nonlabens</taxon>
    </lineage>
</organism>
<evidence type="ECO:0000313" key="2">
    <source>
        <dbReference type="EMBL" id="PPK96535.1"/>
    </source>
</evidence>
<comment type="caution">
    <text evidence="2">The sequence shown here is derived from an EMBL/GenBank/DDBJ whole genome shotgun (WGS) entry which is preliminary data.</text>
</comment>
<reference evidence="2 3" key="1">
    <citation type="submission" date="2018-02" db="EMBL/GenBank/DDBJ databases">
        <title>Genomic Encyclopedia of Archaeal and Bacterial Type Strains, Phase II (KMG-II): from individual species to whole genera.</title>
        <authorList>
            <person name="Goeker M."/>
        </authorList>
    </citation>
    <scope>NUCLEOTIDE SEQUENCE [LARGE SCALE GENOMIC DNA]</scope>
    <source>
        <strain evidence="2 3">DSM 16809</strain>
    </source>
</reference>
<dbReference type="OrthoDB" id="1488700at2"/>
<evidence type="ECO:0000313" key="3">
    <source>
        <dbReference type="Proteomes" id="UP000239002"/>
    </source>
</evidence>
<accession>A0A2S6IQV3</accession>
<feature type="signal peptide" evidence="1">
    <location>
        <begin position="1"/>
        <end position="19"/>
    </location>
</feature>
<dbReference type="EMBL" id="PTJE01000001">
    <property type="protein sequence ID" value="PPK96535.1"/>
    <property type="molecule type" value="Genomic_DNA"/>
</dbReference>
<feature type="chain" id="PRO_5015528657" evidence="1">
    <location>
        <begin position="20"/>
        <end position="208"/>
    </location>
</feature>
<dbReference type="RefSeq" id="WP_104514088.1">
    <property type="nucleotide sequence ID" value="NZ_MQVW01000027.1"/>
</dbReference>